<accession>A0ABT3CVD1</accession>
<keyword evidence="2" id="KW-1185">Reference proteome</keyword>
<dbReference type="Gene3D" id="1.20.200.10">
    <property type="entry name" value="Fumarase/aspartase (Central domain)"/>
    <property type="match status" value="1"/>
</dbReference>
<gene>
    <name evidence="1" type="ORF">N7U62_10995</name>
</gene>
<evidence type="ECO:0000313" key="1">
    <source>
        <dbReference type="EMBL" id="MCV9387193.1"/>
    </source>
</evidence>
<evidence type="ECO:0000313" key="2">
    <source>
        <dbReference type="Proteomes" id="UP001300692"/>
    </source>
</evidence>
<dbReference type="SUPFAM" id="SSF48557">
    <property type="entry name" value="L-aspartase-like"/>
    <property type="match status" value="1"/>
</dbReference>
<protein>
    <submittedName>
        <fullName evidence="1">Aromatic amino acid ammonia-lyase</fullName>
    </submittedName>
</protein>
<dbReference type="InterPro" id="IPR024083">
    <property type="entry name" value="Fumarase/histidase_N"/>
</dbReference>
<comment type="caution">
    <text evidence="1">The sequence shown here is derived from an EMBL/GenBank/DDBJ whole genome shotgun (WGS) entry which is preliminary data.</text>
</comment>
<dbReference type="Gene3D" id="1.10.275.10">
    <property type="entry name" value="Fumarase/aspartase (N-terminal domain)"/>
    <property type="match status" value="1"/>
</dbReference>
<organism evidence="1 2">
    <name type="scientific">Reichenbachiella ulvae</name>
    <dbReference type="NCBI Taxonomy" id="2980104"/>
    <lineage>
        <taxon>Bacteria</taxon>
        <taxon>Pseudomonadati</taxon>
        <taxon>Bacteroidota</taxon>
        <taxon>Cytophagia</taxon>
        <taxon>Cytophagales</taxon>
        <taxon>Reichenbachiellaceae</taxon>
        <taxon>Reichenbachiella</taxon>
    </lineage>
</organism>
<dbReference type="InterPro" id="IPR008948">
    <property type="entry name" value="L-Aspartase-like"/>
</dbReference>
<sequence length="509" mass="57218">MGRLTIEKIEEIFDRKDSYRLSSEQKEKIQNSYDFLKEFSKNKVIYGINTGFGPMAQYRISDDKLEELQYNLIHSHCNGTGEYISEEYARIVMVCRLNTLALGYSGSSLQYLETLEKFLEKDIISCIPTHGGVGASGDLLQLAHVAHTLIGHGQVYYKGEVVDTAVALKAEGIEPAKLMLRDGLGAINGTSCMSGIAAVNLIKAKKLIGWAIHASSIMNELTSSYDDSFSSELNNSKLHKGQQKVASIMRDLVKDGSVLKQRNAHLFNEEHIEGQEYFSEKVQEYYSLRCVPQVIGPVLETYEYCKQIVEDEVNSANDNPIICMDTKNVYHGGNFHGDYIALEMDKLKIAVTKLTMLMERQLNFLMHSKLNQIFPPFLNMEKLGFNFGLQGMQFTAVSTTAENQTLSMPMYIHSIPNNGDNQDIVSMGTNAAVMTQKVIDNAFEVLTILTISIAQAIDLSNKIDQKASSTREFYNFVREIVPTLKQDIALHPHQMKLKKKLLNAEKNLF</sequence>
<reference evidence="1 2" key="1">
    <citation type="submission" date="2022-10" db="EMBL/GenBank/DDBJ databases">
        <title>Comparative genomics and taxonomic characterization of three novel marine species of genus Reichenbachiella exhibiting antioxidant and polysaccharide degradation activities.</title>
        <authorList>
            <person name="Muhammad N."/>
            <person name="Lee Y.-J."/>
            <person name="Ko J."/>
            <person name="Kim S.-G."/>
        </authorList>
    </citation>
    <scope>NUCLEOTIDE SEQUENCE [LARGE SCALE GENOMIC DNA]</scope>
    <source>
        <strain evidence="1 2">ABR2-5</strain>
    </source>
</reference>
<proteinExistence type="predicted"/>
<dbReference type="EMBL" id="JAOYOD010000001">
    <property type="protein sequence ID" value="MCV9387193.1"/>
    <property type="molecule type" value="Genomic_DNA"/>
</dbReference>
<dbReference type="RefSeq" id="WP_264138020.1">
    <property type="nucleotide sequence ID" value="NZ_JAOYOD010000001.1"/>
</dbReference>
<dbReference type="Proteomes" id="UP001300692">
    <property type="component" value="Unassembled WGS sequence"/>
</dbReference>
<dbReference type="PANTHER" id="PTHR10362">
    <property type="entry name" value="HISTIDINE AMMONIA-LYASE"/>
    <property type="match status" value="1"/>
</dbReference>
<dbReference type="Pfam" id="PF00221">
    <property type="entry name" value="Lyase_aromatic"/>
    <property type="match status" value="1"/>
</dbReference>
<dbReference type="CDD" id="cd00332">
    <property type="entry name" value="PAL-HAL"/>
    <property type="match status" value="1"/>
</dbReference>
<dbReference type="InterPro" id="IPR001106">
    <property type="entry name" value="Aromatic_Lyase"/>
</dbReference>
<name>A0ABT3CVD1_9BACT</name>